<feature type="transmembrane region" description="Helical" evidence="9">
    <location>
        <begin position="283"/>
        <end position="304"/>
    </location>
</feature>
<comment type="catalytic activity">
    <reaction evidence="8">
        <text>fluoride(in) = fluoride(out)</text>
        <dbReference type="Rhea" id="RHEA:76159"/>
        <dbReference type="ChEBI" id="CHEBI:17051"/>
    </reaction>
    <physiologicalReaction direction="left-to-right" evidence="8">
        <dbReference type="Rhea" id="RHEA:76160"/>
    </physiologicalReaction>
</comment>
<keyword evidence="6 9" id="KW-0472">Membrane</keyword>
<keyword evidence="3" id="KW-1003">Cell membrane</keyword>
<dbReference type="PANTHER" id="PTHR28259">
    <property type="entry name" value="FLUORIDE EXPORT PROTEIN 1-RELATED"/>
    <property type="match status" value="1"/>
</dbReference>
<evidence type="ECO:0000256" key="1">
    <source>
        <dbReference type="ARBA" id="ARBA00002598"/>
    </source>
</evidence>
<evidence type="ECO:0000256" key="8">
    <source>
        <dbReference type="ARBA" id="ARBA00035585"/>
    </source>
</evidence>
<evidence type="ECO:0000256" key="4">
    <source>
        <dbReference type="ARBA" id="ARBA00022692"/>
    </source>
</evidence>
<feature type="transmembrane region" description="Helical" evidence="9">
    <location>
        <begin position="356"/>
        <end position="376"/>
    </location>
</feature>
<dbReference type="EMBL" id="MU005777">
    <property type="protein sequence ID" value="KAF2706031.1"/>
    <property type="molecule type" value="Genomic_DNA"/>
</dbReference>
<evidence type="ECO:0000313" key="11">
    <source>
        <dbReference type="Proteomes" id="UP000799428"/>
    </source>
</evidence>
<feature type="transmembrane region" description="Helical" evidence="9">
    <location>
        <begin position="107"/>
        <end position="128"/>
    </location>
</feature>
<sequence length="389" mass="42647">MVSERYRQRRASRLATELYTISYLILFAILGTLAHLGVEWLTFYPGAPVIFSELWANVGGTLVLGYLSEDRRLFRQEWGKVRLGKEKDSAFDSASKRERHRKVKSTIPLYIGLATGFCGSFTSFSSFMRDTFFALSNDLPSPINHPSPSGTIPNTSSTVPRNDGHSFMALVAVIFITIALCFAALKIGAHIAIFLDSYMLVLHFDFLRKFLDRIIVFVAFGAWVGAIIMAIIPPDRPGGPNSKGSWAKETWRGQAIFACVFAPVGCLIRFYASLHLNGIKDSFPLGTFCVNIFGTAVLGMAYDLQHVAFGDGRLAGGSIVSCQVLQGIMDGFCGSLTTVSTWMLEINSLKRVHGYIYGMTSVGAGLAILVAVMGSVRWTVGWMPIACVM</sequence>
<evidence type="ECO:0000256" key="3">
    <source>
        <dbReference type="ARBA" id="ARBA00022475"/>
    </source>
</evidence>
<dbReference type="AlphaFoldDB" id="A0A6G1K0P6"/>
<feature type="transmembrane region" description="Helical" evidence="9">
    <location>
        <begin position="49"/>
        <end position="67"/>
    </location>
</feature>
<dbReference type="InterPro" id="IPR003691">
    <property type="entry name" value="FluC"/>
</dbReference>
<dbReference type="Pfam" id="PF02537">
    <property type="entry name" value="CRCB"/>
    <property type="match status" value="2"/>
</dbReference>
<feature type="transmembrane region" description="Helical" evidence="9">
    <location>
        <begin position="167"/>
        <end position="189"/>
    </location>
</feature>
<name>A0A6G1K0P6_9PLEO</name>
<gene>
    <name evidence="10" type="ORF">K504DRAFT_386887</name>
</gene>
<keyword evidence="5 9" id="KW-1133">Transmembrane helix</keyword>
<evidence type="ECO:0000313" key="10">
    <source>
        <dbReference type="EMBL" id="KAF2706031.1"/>
    </source>
</evidence>
<organism evidence="10 11">
    <name type="scientific">Pleomassaria siparia CBS 279.74</name>
    <dbReference type="NCBI Taxonomy" id="1314801"/>
    <lineage>
        <taxon>Eukaryota</taxon>
        <taxon>Fungi</taxon>
        <taxon>Dikarya</taxon>
        <taxon>Ascomycota</taxon>
        <taxon>Pezizomycotina</taxon>
        <taxon>Dothideomycetes</taxon>
        <taxon>Pleosporomycetidae</taxon>
        <taxon>Pleosporales</taxon>
        <taxon>Pleomassariaceae</taxon>
        <taxon>Pleomassaria</taxon>
    </lineage>
</organism>
<protein>
    <submittedName>
        <fullName evidence="10">Uncharacterized protein</fullName>
    </submittedName>
</protein>
<evidence type="ECO:0000256" key="9">
    <source>
        <dbReference type="SAM" id="Phobius"/>
    </source>
</evidence>
<reference evidence="10" key="1">
    <citation type="journal article" date="2020" name="Stud. Mycol.">
        <title>101 Dothideomycetes genomes: a test case for predicting lifestyles and emergence of pathogens.</title>
        <authorList>
            <person name="Haridas S."/>
            <person name="Albert R."/>
            <person name="Binder M."/>
            <person name="Bloem J."/>
            <person name="Labutti K."/>
            <person name="Salamov A."/>
            <person name="Andreopoulos B."/>
            <person name="Baker S."/>
            <person name="Barry K."/>
            <person name="Bills G."/>
            <person name="Bluhm B."/>
            <person name="Cannon C."/>
            <person name="Castanera R."/>
            <person name="Culley D."/>
            <person name="Daum C."/>
            <person name="Ezra D."/>
            <person name="Gonzalez J."/>
            <person name="Henrissat B."/>
            <person name="Kuo A."/>
            <person name="Liang C."/>
            <person name="Lipzen A."/>
            <person name="Lutzoni F."/>
            <person name="Magnuson J."/>
            <person name="Mondo S."/>
            <person name="Nolan M."/>
            <person name="Ohm R."/>
            <person name="Pangilinan J."/>
            <person name="Park H.-J."/>
            <person name="Ramirez L."/>
            <person name="Alfaro M."/>
            <person name="Sun H."/>
            <person name="Tritt A."/>
            <person name="Yoshinaga Y."/>
            <person name="Zwiers L.-H."/>
            <person name="Turgeon B."/>
            <person name="Goodwin S."/>
            <person name="Spatafora J."/>
            <person name="Crous P."/>
            <person name="Grigoriev I."/>
        </authorList>
    </citation>
    <scope>NUCLEOTIDE SEQUENCE</scope>
    <source>
        <strain evidence="10">CBS 279.74</strain>
    </source>
</reference>
<dbReference type="GO" id="GO:1903425">
    <property type="term" value="F:fluoride transmembrane transporter activity"/>
    <property type="evidence" value="ECO:0007669"/>
    <property type="project" value="TreeGrafter"/>
</dbReference>
<feature type="transmembrane region" description="Helical" evidence="9">
    <location>
        <begin position="210"/>
        <end position="232"/>
    </location>
</feature>
<keyword evidence="4 9" id="KW-0812">Transmembrane</keyword>
<dbReference type="PANTHER" id="PTHR28259:SF1">
    <property type="entry name" value="FLUORIDE EXPORT PROTEIN 1-RELATED"/>
    <property type="match status" value="1"/>
</dbReference>
<evidence type="ECO:0000256" key="7">
    <source>
        <dbReference type="ARBA" id="ARBA00035120"/>
    </source>
</evidence>
<proteinExistence type="inferred from homology"/>
<comment type="similarity">
    <text evidence="7">Belongs to the fluoride channel Fluc/FEX (TC 1.A.43) family.</text>
</comment>
<dbReference type="GO" id="GO:0005886">
    <property type="term" value="C:plasma membrane"/>
    <property type="evidence" value="ECO:0007669"/>
    <property type="project" value="UniProtKB-SubCell"/>
</dbReference>
<evidence type="ECO:0000256" key="5">
    <source>
        <dbReference type="ARBA" id="ARBA00022989"/>
    </source>
</evidence>
<dbReference type="Proteomes" id="UP000799428">
    <property type="component" value="Unassembled WGS sequence"/>
</dbReference>
<evidence type="ECO:0000256" key="2">
    <source>
        <dbReference type="ARBA" id="ARBA00004651"/>
    </source>
</evidence>
<evidence type="ECO:0000256" key="6">
    <source>
        <dbReference type="ARBA" id="ARBA00023136"/>
    </source>
</evidence>
<feature type="transmembrane region" description="Helical" evidence="9">
    <location>
        <begin position="21"/>
        <end position="43"/>
    </location>
</feature>
<feature type="transmembrane region" description="Helical" evidence="9">
    <location>
        <begin position="252"/>
        <end position="271"/>
    </location>
</feature>
<dbReference type="OrthoDB" id="409792at2759"/>
<comment type="function">
    <text evidence="1">Fluoride channel required for the rapid expulsion of cytoplasmic fluoride.</text>
</comment>
<comment type="subcellular location">
    <subcellularLocation>
        <location evidence="2">Cell membrane</location>
        <topology evidence="2">Multi-pass membrane protein</topology>
    </subcellularLocation>
</comment>
<accession>A0A6G1K0P6</accession>
<keyword evidence="11" id="KW-1185">Reference proteome</keyword>